<dbReference type="Proteomes" id="UP000260862">
    <property type="component" value="Unassembled WGS sequence"/>
</dbReference>
<evidence type="ECO:0000313" key="4">
    <source>
        <dbReference type="EMBL" id="RHM92737.1"/>
    </source>
</evidence>
<protein>
    <submittedName>
        <fullName evidence="3">Uncharacterized protein</fullName>
    </submittedName>
</protein>
<feature type="chain" id="PRO_5041870912" evidence="1">
    <location>
        <begin position="24"/>
        <end position="354"/>
    </location>
</feature>
<evidence type="ECO:0000313" key="5">
    <source>
        <dbReference type="Proteomes" id="UP000260780"/>
    </source>
</evidence>
<sequence>MKNTMKQLLKLFSIVFCAMALYACGSDDEPGKSALQDQFIDVDNSEYTEGSMPVGDTPMLQTATFDKAALPGGTSYLTLNSYEELDYVNIGVEGESGYLKVKLDAPANVQGRATTNNGIYTYTVLVLLSQNLNSSFTLVFTTVNKQGEVSSQFTSETNYIEAGTGDLQVNLRFSNEKDVDLYVVEPNGNVIYYGQPFPYYSKEYEIINDWLESDDYENEPDVEWGKIGLDIDSNAGCDIDWKNSENIFFKTDCMQKGTYQVWVNMFANCDPSIATNYTVRVTYKGIAVTPKSGSNPTSGVFPIGTPDNEIDDELIGATKIMEFTINEGIEPGRSAAVTAKKHLIKKEFNMLFAN</sequence>
<evidence type="ECO:0000313" key="2">
    <source>
        <dbReference type="EMBL" id="RGK55870.1"/>
    </source>
</evidence>
<evidence type="ECO:0000313" key="6">
    <source>
        <dbReference type="Proteomes" id="UP000260862"/>
    </source>
</evidence>
<dbReference type="Gene3D" id="2.60.120.380">
    <property type="match status" value="1"/>
</dbReference>
<proteinExistence type="predicted"/>
<evidence type="ECO:0000313" key="7">
    <source>
        <dbReference type="Proteomes" id="UP000285109"/>
    </source>
</evidence>
<keyword evidence="6" id="KW-1185">Reference proteome</keyword>
<dbReference type="EMBL" id="QSTF01000015">
    <property type="protein sequence ID" value="RGM40561.1"/>
    <property type="molecule type" value="Genomic_DNA"/>
</dbReference>
<organism evidence="3 5">
    <name type="scientific">Phocaeicola plebeius</name>
    <dbReference type="NCBI Taxonomy" id="310297"/>
    <lineage>
        <taxon>Bacteria</taxon>
        <taxon>Pseudomonadati</taxon>
        <taxon>Bacteroidota</taxon>
        <taxon>Bacteroidia</taxon>
        <taxon>Bacteroidales</taxon>
        <taxon>Bacteroidaceae</taxon>
        <taxon>Phocaeicola</taxon>
    </lineage>
</organism>
<evidence type="ECO:0000256" key="1">
    <source>
        <dbReference type="SAM" id="SignalP"/>
    </source>
</evidence>
<feature type="signal peptide" evidence="1">
    <location>
        <begin position="1"/>
        <end position="23"/>
    </location>
</feature>
<accession>A0A3E4WEA3</accession>
<evidence type="ECO:0000313" key="3">
    <source>
        <dbReference type="EMBL" id="RGM40561.1"/>
    </source>
</evidence>
<gene>
    <name evidence="4" type="ORF">DWZ34_15440</name>
    <name evidence="3" type="ORF">DXC17_07695</name>
    <name evidence="2" type="ORF">DXD04_08710</name>
</gene>
<name>A0A3E4WEA3_9BACT</name>
<dbReference type="AlphaFoldDB" id="A0A3E4WEA3"/>
<dbReference type="EMBL" id="QRQK01000040">
    <property type="protein sequence ID" value="RHM92737.1"/>
    <property type="molecule type" value="Genomic_DNA"/>
</dbReference>
<dbReference type="Proteomes" id="UP000285109">
    <property type="component" value="Unassembled WGS sequence"/>
</dbReference>
<comment type="caution">
    <text evidence="3">The sequence shown here is derived from an EMBL/GenBank/DDBJ whole genome shotgun (WGS) entry which is preliminary data.</text>
</comment>
<dbReference type="PROSITE" id="PS51257">
    <property type="entry name" value="PROKAR_LIPOPROTEIN"/>
    <property type="match status" value="1"/>
</dbReference>
<dbReference type="Proteomes" id="UP000260780">
    <property type="component" value="Unassembled WGS sequence"/>
</dbReference>
<reference evidence="5 6" key="1">
    <citation type="submission" date="2018-08" db="EMBL/GenBank/DDBJ databases">
        <title>A genome reference for cultivated species of the human gut microbiota.</title>
        <authorList>
            <person name="Zou Y."/>
            <person name="Xue W."/>
            <person name="Luo G."/>
        </authorList>
    </citation>
    <scope>NUCLEOTIDE SEQUENCE [LARGE SCALE GENOMIC DNA]</scope>
    <source>
        <strain evidence="4 7">AF31-28B-AC</strain>
        <strain evidence="3 5">OM08-14</strain>
        <strain evidence="2 6">TF10-3AC</strain>
    </source>
</reference>
<keyword evidence="1" id="KW-0732">Signal</keyword>
<dbReference type="EMBL" id="QSQT01000014">
    <property type="protein sequence ID" value="RGK55870.1"/>
    <property type="molecule type" value="Genomic_DNA"/>
</dbReference>